<feature type="non-terminal residue" evidence="1">
    <location>
        <position position="1"/>
    </location>
</feature>
<accession>A0A653BYT9</accession>
<proteinExistence type="predicted"/>
<name>A0A653BYT9_CALMS</name>
<organism evidence="1 2">
    <name type="scientific">Callosobruchus maculatus</name>
    <name type="common">Southern cowpea weevil</name>
    <name type="synonym">Pulse bruchid</name>
    <dbReference type="NCBI Taxonomy" id="64391"/>
    <lineage>
        <taxon>Eukaryota</taxon>
        <taxon>Metazoa</taxon>
        <taxon>Ecdysozoa</taxon>
        <taxon>Arthropoda</taxon>
        <taxon>Hexapoda</taxon>
        <taxon>Insecta</taxon>
        <taxon>Pterygota</taxon>
        <taxon>Neoptera</taxon>
        <taxon>Endopterygota</taxon>
        <taxon>Coleoptera</taxon>
        <taxon>Polyphaga</taxon>
        <taxon>Cucujiformia</taxon>
        <taxon>Chrysomeloidea</taxon>
        <taxon>Chrysomelidae</taxon>
        <taxon>Bruchinae</taxon>
        <taxon>Bruchini</taxon>
        <taxon>Callosobruchus</taxon>
    </lineage>
</organism>
<dbReference type="Proteomes" id="UP000410492">
    <property type="component" value="Unassembled WGS sequence"/>
</dbReference>
<gene>
    <name evidence="1" type="ORF">CALMAC_LOCUS4575</name>
</gene>
<keyword evidence="2" id="KW-1185">Reference proteome</keyword>
<dbReference type="EMBL" id="CAACVG010006533">
    <property type="protein sequence ID" value="VEN40401.1"/>
    <property type="molecule type" value="Genomic_DNA"/>
</dbReference>
<protein>
    <submittedName>
        <fullName evidence="1">Uncharacterized protein</fullName>
    </submittedName>
</protein>
<sequence length="14" mass="1803">WLAEFEFLSLNFRM</sequence>
<evidence type="ECO:0000313" key="1">
    <source>
        <dbReference type="EMBL" id="VEN40401.1"/>
    </source>
</evidence>
<reference evidence="1 2" key="1">
    <citation type="submission" date="2019-01" db="EMBL/GenBank/DDBJ databases">
        <authorList>
            <person name="Sayadi A."/>
        </authorList>
    </citation>
    <scope>NUCLEOTIDE SEQUENCE [LARGE SCALE GENOMIC DNA]</scope>
</reference>
<evidence type="ECO:0000313" key="2">
    <source>
        <dbReference type="Proteomes" id="UP000410492"/>
    </source>
</evidence>